<dbReference type="Proteomes" id="UP001194746">
    <property type="component" value="Unassembled WGS sequence"/>
</dbReference>
<reference evidence="1" key="1">
    <citation type="journal article" date="2019" name="Beilstein J. Org. Chem.">
        <title>Nanangenines: drimane sesquiterpenoids as the dominant metabolite cohort of a novel Australian fungus, Aspergillus nanangensis.</title>
        <authorList>
            <person name="Lacey H.J."/>
            <person name="Gilchrist C.L.M."/>
            <person name="Crombie A."/>
            <person name="Kalaitzis J.A."/>
            <person name="Vuong D."/>
            <person name="Rutledge P.J."/>
            <person name="Turner P."/>
            <person name="Pitt J.I."/>
            <person name="Lacey E."/>
            <person name="Chooi Y.H."/>
            <person name="Piggott A.M."/>
        </authorList>
    </citation>
    <scope>NUCLEOTIDE SEQUENCE</scope>
    <source>
        <strain evidence="1">MST-FP2251</strain>
    </source>
</reference>
<protein>
    <submittedName>
        <fullName evidence="1">Uncharacterized protein</fullName>
    </submittedName>
</protein>
<dbReference type="AlphaFoldDB" id="A0AAD4CAW9"/>
<evidence type="ECO:0000313" key="2">
    <source>
        <dbReference type="Proteomes" id="UP001194746"/>
    </source>
</evidence>
<sequence length="359" mass="40134">MGLRPNVCVQCDECRPLDLQRAPGVGIDLTTAYIAASIRFRNGTSRPLGVINGTSDYRAAMKLVVEQRAAATDISFLPYIQSLRSAHAHSKSWLWWVPNIWPDQAAEALIPDSIPIPDHVTAISSMLAILKSSVLDQLDPPLKYNNIVLSMPDISDRQGEYADQFEISGYLAGLQPFRCWAASRDALYYNGVEDWTGPGNKPPPHIDFFYPRNILTVSYNPNLTLGADKVDKVIGYWDEVRRLLVDRIRDAPLDYIQLIGSHAYDRGLIQALRDVIGSRDNIDPAVLDRYTQDNASKQNKEEALFASADGAAKVARYGMLGGLEGCFNPYHCPDDDDYEEFEGKDWWSILGVPHTMLFP</sequence>
<keyword evidence="2" id="KW-1185">Reference proteome</keyword>
<organism evidence="1 2">
    <name type="scientific">Aspergillus nanangensis</name>
    <dbReference type="NCBI Taxonomy" id="2582783"/>
    <lineage>
        <taxon>Eukaryota</taxon>
        <taxon>Fungi</taxon>
        <taxon>Dikarya</taxon>
        <taxon>Ascomycota</taxon>
        <taxon>Pezizomycotina</taxon>
        <taxon>Eurotiomycetes</taxon>
        <taxon>Eurotiomycetidae</taxon>
        <taxon>Eurotiales</taxon>
        <taxon>Aspergillaceae</taxon>
        <taxon>Aspergillus</taxon>
        <taxon>Aspergillus subgen. Circumdati</taxon>
    </lineage>
</organism>
<gene>
    <name evidence="1" type="ORF">FE257_004115</name>
</gene>
<name>A0AAD4CAW9_ASPNN</name>
<reference evidence="1" key="2">
    <citation type="submission" date="2020-02" db="EMBL/GenBank/DDBJ databases">
        <authorList>
            <person name="Gilchrist C.L.M."/>
            <person name="Chooi Y.-H."/>
        </authorList>
    </citation>
    <scope>NUCLEOTIDE SEQUENCE</scope>
    <source>
        <strain evidence="1">MST-FP2251</strain>
    </source>
</reference>
<dbReference type="EMBL" id="VCAU01000187">
    <property type="protein sequence ID" value="KAF9883081.1"/>
    <property type="molecule type" value="Genomic_DNA"/>
</dbReference>
<proteinExistence type="predicted"/>
<accession>A0AAD4CAW9</accession>
<comment type="caution">
    <text evidence="1">The sequence shown here is derived from an EMBL/GenBank/DDBJ whole genome shotgun (WGS) entry which is preliminary data.</text>
</comment>
<evidence type="ECO:0000313" key="1">
    <source>
        <dbReference type="EMBL" id="KAF9883081.1"/>
    </source>
</evidence>